<accession>F5IX48</accession>
<proteinExistence type="predicted"/>
<dbReference type="EMBL" id="ADLV01000018">
    <property type="protein sequence ID" value="EGK02395.1"/>
    <property type="molecule type" value="Genomic_DNA"/>
</dbReference>
<dbReference type="AlphaFoldDB" id="F5IX48"/>
<dbReference type="GO" id="GO:0006313">
    <property type="term" value="P:DNA transposition"/>
    <property type="evidence" value="ECO:0007669"/>
    <property type="project" value="InterPro"/>
</dbReference>
<dbReference type="eggNOG" id="COG3547">
    <property type="taxonomic scope" value="Bacteria"/>
</dbReference>
<dbReference type="Proteomes" id="UP000004913">
    <property type="component" value="Unassembled WGS sequence"/>
</dbReference>
<organism evidence="3 4">
    <name type="scientific">Dysgonomonas gadei ATCC BAA-286</name>
    <dbReference type="NCBI Taxonomy" id="742766"/>
    <lineage>
        <taxon>Bacteria</taxon>
        <taxon>Pseudomonadati</taxon>
        <taxon>Bacteroidota</taxon>
        <taxon>Bacteroidia</taxon>
        <taxon>Bacteroidales</taxon>
        <taxon>Dysgonomonadaceae</taxon>
        <taxon>Dysgonomonas</taxon>
    </lineage>
</organism>
<evidence type="ECO:0000313" key="4">
    <source>
        <dbReference type="Proteomes" id="UP000004913"/>
    </source>
</evidence>
<keyword evidence="4" id="KW-1185">Reference proteome</keyword>
<dbReference type="InterPro" id="IPR002525">
    <property type="entry name" value="Transp_IS110-like_N"/>
</dbReference>
<evidence type="ECO:0000259" key="2">
    <source>
        <dbReference type="Pfam" id="PF02371"/>
    </source>
</evidence>
<dbReference type="NCBIfam" id="NF033542">
    <property type="entry name" value="transpos_IS110"/>
    <property type="match status" value="1"/>
</dbReference>
<dbReference type="Pfam" id="PF02371">
    <property type="entry name" value="Transposase_20"/>
    <property type="match status" value="1"/>
</dbReference>
<name>F5IX48_9BACT</name>
<feature type="domain" description="Transposase IS110-like N-terminal" evidence="1">
    <location>
        <begin position="90"/>
        <end position="177"/>
    </location>
</feature>
<dbReference type="PANTHER" id="PTHR33055">
    <property type="entry name" value="TRANSPOSASE FOR INSERTION SEQUENCE ELEMENT IS1111A"/>
    <property type="match status" value="1"/>
</dbReference>
<gene>
    <name evidence="3" type="ORF">HMPREF9455_01665</name>
</gene>
<sequence>MKTTKQISLDFTEQQIYIGLDVHLSSWSVTIATDYIIGRTFSISNTSTVLRSTKGNDTYGSLLQKYLHTNYPGGNYLSAYEAGFCGFSVHNELIRLGIENIVVNPADIPTSQKQEVQKNDRVDSLKIVLALRAGQLRGIHVPDISTLNDRMLLRVRAGIVHDIKRYKNQAKSMLNFYGIKYKTDFDGANLSFSRRFVDWIRNIDLGSSSGMEAKEVMLDKISTHREKLLRVTRKIRELSQNNRYSSDYYNLITIPGISLITSMAILTEVEDIKRFSNTKKFIGYLGLHPTYRASGETQQNGEITFRHNKYLRVLLVESSHIAVQKDPAMMQSFIQYRKEGKEYNVAIIKIARKLACRIYYILRDKHQYQTGVVI</sequence>
<dbReference type="RefSeq" id="WP_006799180.1">
    <property type="nucleotide sequence ID" value="NZ_GL891981.1"/>
</dbReference>
<dbReference type="InterPro" id="IPR047650">
    <property type="entry name" value="Transpos_IS110"/>
</dbReference>
<reference evidence="3 4" key="1">
    <citation type="submission" date="2011-04" db="EMBL/GenBank/DDBJ databases">
        <title>The Genome Sequence of Dysgonomonas gadei ATCC BAA-286.</title>
        <authorList>
            <consortium name="The Broad Institute Genome Sequencing Platform"/>
            <person name="Earl A."/>
            <person name="Ward D."/>
            <person name="Feldgarden M."/>
            <person name="Gevers D."/>
            <person name="Pudlo N."/>
            <person name="Martens E."/>
            <person name="Allen-Vercoe E."/>
            <person name="Young S.K."/>
            <person name="Zeng Q."/>
            <person name="Gargeya S."/>
            <person name="Fitzgerald M."/>
            <person name="Haas B."/>
            <person name="Abouelleil A."/>
            <person name="Alvarado L."/>
            <person name="Arachchi H.M."/>
            <person name="Berlin A."/>
            <person name="Brown A."/>
            <person name="Chapman S.B."/>
            <person name="Chen Z."/>
            <person name="Dunbar C."/>
            <person name="Freedman E."/>
            <person name="Gearin G."/>
            <person name="Gellesch M."/>
            <person name="Goldberg J."/>
            <person name="Griggs A."/>
            <person name="Gujja S."/>
            <person name="Heiman D."/>
            <person name="Howarth C."/>
            <person name="Larson L."/>
            <person name="Lui A."/>
            <person name="MacDonald P.J.P."/>
            <person name="Mehta T."/>
            <person name="Montmayeur A."/>
            <person name="Murphy C."/>
            <person name="Neiman D."/>
            <person name="Pearson M."/>
            <person name="Priest M."/>
            <person name="Roberts A."/>
            <person name="Saif S."/>
            <person name="Shea T."/>
            <person name="Shenoy N."/>
            <person name="Sisk P."/>
            <person name="Stolte C."/>
            <person name="Sykes S."/>
            <person name="Yandava C."/>
            <person name="Wortman J."/>
            <person name="Nusbaum C."/>
            <person name="Birren B."/>
        </authorList>
    </citation>
    <scope>NUCLEOTIDE SEQUENCE [LARGE SCALE GENOMIC DNA]</scope>
    <source>
        <strain evidence="3 4">ATCC BAA-286</strain>
    </source>
</reference>
<comment type="caution">
    <text evidence="3">The sequence shown here is derived from an EMBL/GenBank/DDBJ whole genome shotgun (WGS) entry which is preliminary data.</text>
</comment>
<feature type="domain" description="Transposase IS116/IS110/IS902 C-terminal" evidence="2">
    <location>
        <begin position="250"/>
        <end position="330"/>
    </location>
</feature>
<dbReference type="OrthoDB" id="964423at2"/>
<dbReference type="Pfam" id="PF01548">
    <property type="entry name" value="DEDD_Tnp_IS110"/>
    <property type="match status" value="1"/>
</dbReference>
<dbReference type="HOGENOM" id="CLU_036902_1_2_10"/>
<dbReference type="InterPro" id="IPR003346">
    <property type="entry name" value="Transposase_20"/>
</dbReference>
<evidence type="ECO:0000313" key="3">
    <source>
        <dbReference type="EMBL" id="EGK02395.1"/>
    </source>
</evidence>
<dbReference type="GO" id="GO:0003677">
    <property type="term" value="F:DNA binding"/>
    <property type="evidence" value="ECO:0007669"/>
    <property type="project" value="InterPro"/>
</dbReference>
<evidence type="ECO:0000259" key="1">
    <source>
        <dbReference type="Pfam" id="PF01548"/>
    </source>
</evidence>
<protein>
    <submittedName>
        <fullName evidence="3">Uncharacterized protein</fullName>
    </submittedName>
</protein>
<dbReference type="GO" id="GO:0004803">
    <property type="term" value="F:transposase activity"/>
    <property type="evidence" value="ECO:0007669"/>
    <property type="project" value="InterPro"/>
</dbReference>